<keyword evidence="4" id="KW-1185">Reference proteome</keyword>
<keyword evidence="2" id="KW-0812">Transmembrane</keyword>
<evidence type="ECO:0000256" key="2">
    <source>
        <dbReference type="SAM" id="Phobius"/>
    </source>
</evidence>
<dbReference type="Proteomes" id="UP000250462">
    <property type="component" value="Unassembled WGS sequence"/>
</dbReference>
<sequence>MMKRWDVLGPLCGIATGLVAFAFGVQGWRPVLIGVIVAGLFVWAPRFWPEGRYLRWPRVGKRIHRGGSHQVSRLASSISRRNRSGARPDASLQHRLRRLATTKLNRLGISWDDPRVPELLGPAVHEALTTETFSPTIDEIAAIITAIENLDAPADTPGTAHQPTGTSHYPAPAGGPRDGAS</sequence>
<dbReference type="EMBL" id="QMIG01000033">
    <property type="protein sequence ID" value="RAW09959.1"/>
    <property type="molecule type" value="Genomic_DNA"/>
</dbReference>
<evidence type="ECO:0000256" key="1">
    <source>
        <dbReference type="SAM" id="MobiDB-lite"/>
    </source>
</evidence>
<dbReference type="OrthoDB" id="5198177at2"/>
<dbReference type="AlphaFoldDB" id="A0A329QE41"/>
<reference evidence="3 4" key="1">
    <citation type="submission" date="2018-06" db="EMBL/GenBank/DDBJ databases">
        <title>Phytoactinopolyspora halophila sp. nov., a novel halophilic actinomycete isolated from a saline soil in China.</title>
        <authorList>
            <person name="Tang S.-K."/>
        </authorList>
    </citation>
    <scope>NUCLEOTIDE SEQUENCE [LARGE SCALE GENOMIC DNA]</scope>
    <source>
        <strain evidence="3 4">YIM 96934</strain>
    </source>
</reference>
<name>A0A329QE41_9ACTN</name>
<evidence type="ECO:0000313" key="4">
    <source>
        <dbReference type="Proteomes" id="UP000250462"/>
    </source>
</evidence>
<feature type="transmembrane region" description="Helical" evidence="2">
    <location>
        <begin position="32"/>
        <end position="48"/>
    </location>
</feature>
<comment type="caution">
    <text evidence="3">The sequence shown here is derived from an EMBL/GenBank/DDBJ whole genome shotgun (WGS) entry which is preliminary data.</text>
</comment>
<dbReference type="RefSeq" id="WP_112260123.1">
    <property type="nucleotide sequence ID" value="NZ_QMIG01000033.1"/>
</dbReference>
<protein>
    <submittedName>
        <fullName evidence="3">Uncharacterized protein</fullName>
    </submittedName>
</protein>
<feature type="region of interest" description="Disordered" evidence="1">
    <location>
        <begin position="153"/>
        <end position="181"/>
    </location>
</feature>
<accession>A0A329QE41</accession>
<keyword evidence="2" id="KW-1133">Transmembrane helix</keyword>
<evidence type="ECO:0000313" key="3">
    <source>
        <dbReference type="EMBL" id="RAW09959.1"/>
    </source>
</evidence>
<keyword evidence="2" id="KW-0472">Membrane</keyword>
<proteinExistence type="predicted"/>
<gene>
    <name evidence="3" type="ORF">DPM12_19950</name>
</gene>
<organism evidence="3 4">
    <name type="scientific">Phytoactinopolyspora halophila</name>
    <dbReference type="NCBI Taxonomy" id="1981511"/>
    <lineage>
        <taxon>Bacteria</taxon>
        <taxon>Bacillati</taxon>
        <taxon>Actinomycetota</taxon>
        <taxon>Actinomycetes</taxon>
        <taxon>Jiangellales</taxon>
        <taxon>Jiangellaceae</taxon>
        <taxon>Phytoactinopolyspora</taxon>
    </lineage>
</organism>